<evidence type="ECO:0000313" key="1">
    <source>
        <dbReference type="EMBL" id="CDF05360.1"/>
    </source>
</evidence>
<name>R7MXR4_MEGEL</name>
<gene>
    <name evidence="1" type="ORF">BN715_01617</name>
</gene>
<protein>
    <submittedName>
        <fullName evidence="1">Uncharacterized protein</fullName>
    </submittedName>
</protein>
<dbReference type="EMBL" id="CBKE010000258">
    <property type="protein sequence ID" value="CDF05360.1"/>
    <property type="molecule type" value="Genomic_DNA"/>
</dbReference>
<sequence>MTSHAAIGIDDDLAARETRVALGTADDEAACRVDEEFRLVVEQAFRKFRFDDEFEEIAFNLFAADFRAVLCRNDDGVDADGFAVFIFDSDLSLAIGTEIRQGTVFADLCQAAGQTVCQRNGQRHVVVRFVGSIAEHHALVASADGIELICIAFLLFQGVIDAHGDIRRLFVQGDEDAAGIAVKAVFSAGITDIADRFADDVRNIDVARRRDFANDVYHAGRYQGFAGNAGVFIFCKNGIQNAVRNLVGHFIGMAFGDGFGCKEFTIFSHE</sequence>
<proteinExistence type="predicted"/>
<comment type="caution">
    <text evidence="1">The sequence shown here is derived from an EMBL/GenBank/DDBJ whole genome shotgun (WGS) entry which is preliminary data.</text>
</comment>
<dbReference type="Proteomes" id="UP000017908">
    <property type="component" value="Unassembled WGS sequence"/>
</dbReference>
<organism evidence="1">
    <name type="scientific">Megasphaera elsdenii CAG:570</name>
    <dbReference type="NCBI Taxonomy" id="1263087"/>
    <lineage>
        <taxon>Bacteria</taxon>
        <taxon>Bacillati</taxon>
        <taxon>Bacillota</taxon>
        <taxon>Negativicutes</taxon>
        <taxon>Veillonellales</taxon>
        <taxon>Veillonellaceae</taxon>
        <taxon>Megasphaera</taxon>
    </lineage>
</organism>
<accession>R7MXR4</accession>
<dbReference type="AlphaFoldDB" id="R7MXR4"/>
<reference evidence="1" key="1">
    <citation type="submission" date="2012-11" db="EMBL/GenBank/DDBJ databases">
        <title>Dependencies among metagenomic species, viruses, plasmids and units of genetic variation.</title>
        <authorList>
            <person name="Nielsen H.B."/>
            <person name="Almeida M."/>
            <person name="Juncker A.S."/>
            <person name="Rasmussen S."/>
            <person name="Li J."/>
            <person name="Sunagawa S."/>
            <person name="Plichta D."/>
            <person name="Gautier L."/>
            <person name="Le Chatelier E."/>
            <person name="Peletier E."/>
            <person name="Bonde I."/>
            <person name="Nielsen T."/>
            <person name="Manichanh C."/>
            <person name="Arumugam M."/>
            <person name="Batto J."/>
            <person name="Santos M.B.Q.D."/>
            <person name="Blom N."/>
            <person name="Borruel N."/>
            <person name="Burgdorf K.S."/>
            <person name="Boumezbeur F."/>
            <person name="Casellas F."/>
            <person name="Dore J."/>
            <person name="Guarner F."/>
            <person name="Hansen T."/>
            <person name="Hildebrand F."/>
            <person name="Kaas R.S."/>
            <person name="Kennedy S."/>
            <person name="Kristiansen K."/>
            <person name="Kultima J.R."/>
            <person name="Leonard P."/>
            <person name="Levenez F."/>
            <person name="Lund O."/>
            <person name="Moumen B."/>
            <person name="Le Paslier D."/>
            <person name="Pons N."/>
            <person name="Pedersen O."/>
            <person name="Prifti E."/>
            <person name="Qin J."/>
            <person name="Raes J."/>
            <person name="Tap J."/>
            <person name="Tims S."/>
            <person name="Ussery D.W."/>
            <person name="Yamada T."/>
            <person name="MetaHit consortium"/>
            <person name="Renault P."/>
            <person name="Sicheritz-Ponten T."/>
            <person name="Bork P."/>
            <person name="Wang J."/>
            <person name="Brunak S."/>
            <person name="Ehrlich S.D."/>
        </authorList>
    </citation>
    <scope>NUCLEOTIDE SEQUENCE [LARGE SCALE GENOMIC DNA]</scope>
</reference>